<dbReference type="RefSeq" id="WP_067086683.1">
    <property type="nucleotide sequence ID" value="NZ_LRFG02000006.1"/>
</dbReference>
<keyword evidence="1" id="KW-1133">Transmembrane helix</keyword>
<dbReference type="Proteomes" id="UP000218427">
    <property type="component" value="Unassembled WGS sequence"/>
</dbReference>
<dbReference type="EMBL" id="LRFG02000006">
    <property type="protein sequence ID" value="PCO04326.1"/>
    <property type="molecule type" value="Genomic_DNA"/>
</dbReference>
<keyword evidence="3" id="KW-1185">Reference proteome</keyword>
<evidence type="ECO:0000256" key="1">
    <source>
        <dbReference type="SAM" id="Phobius"/>
    </source>
</evidence>
<accession>A0ABX4HWM6</accession>
<feature type="transmembrane region" description="Helical" evidence="1">
    <location>
        <begin position="176"/>
        <end position="199"/>
    </location>
</feature>
<keyword evidence="1" id="KW-0472">Membrane</keyword>
<evidence type="ECO:0000313" key="2">
    <source>
        <dbReference type="EMBL" id="PCO04326.1"/>
    </source>
</evidence>
<sequence length="200" mass="21983">MPQEFTSLQQMLEHIGREAASQKRVTLSLVIRAVGRRSFAPLLLLVGLILFSPLSGIPGVPTIMAILVLLVAVQLLLGRHYFWLPQWLLRRSISEKSLQRALHFLQRPAEVSDRWLRPRFRFLVHRTGTYVIATICVVIALALPVMEVVPFSASLAGVALTTFGLALVAQDGLLAIIAFVLTGLTAALILFSLLSGYFAA</sequence>
<dbReference type="PANTHER" id="PTHR41795">
    <property type="entry name" value="EXOPOLYSACCHARIDE SYNTHESIS PROTEIN"/>
    <property type="match status" value="1"/>
</dbReference>
<proteinExistence type="predicted"/>
<protein>
    <submittedName>
        <fullName evidence="2">Exopolysaccharide biosynthesis protein</fullName>
    </submittedName>
</protein>
<dbReference type="Pfam" id="PF06055">
    <property type="entry name" value="ExoD"/>
    <property type="match status" value="1"/>
</dbReference>
<dbReference type="InterPro" id="IPR010331">
    <property type="entry name" value="ExoD"/>
</dbReference>
<organism evidence="2 3">
    <name type="scientific">Microbulbifer flavimaris</name>
    <dbReference type="NCBI Taxonomy" id="1781068"/>
    <lineage>
        <taxon>Bacteria</taxon>
        <taxon>Pseudomonadati</taxon>
        <taxon>Pseudomonadota</taxon>
        <taxon>Gammaproteobacteria</taxon>
        <taxon>Cellvibrionales</taxon>
        <taxon>Microbulbiferaceae</taxon>
        <taxon>Microbulbifer</taxon>
    </lineage>
</organism>
<reference evidence="2" key="1">
    <citation type="submission" date="2017-08" db="EMBL/GenBank/DDBJ databases">
        <title>Microbulbifer marisrubri sp. nov., a halophilic alphaproteobacterium isolated from marine sediment of the Yellow Sea, China.</title>
        <authorList>
            <person name="Zhang G."/>
            <person name="Xiong Q."/>
        </authorList>
    </citation>
    <scope>NUCLEOTIDE SEQUENCE [LARGE SCALE GENOMIC DNA]</scope>
    <source>
        <strain evidence="2">WRN-8</strain>
    </source>
</reference>
<feature type="transmembrane region" description="Helical" evidence="1">
    <location>
        <begin position="39"/>
        <end position="57"/>
    </location>
</feature>
<feature type="transmembrane region" description="Helical" evidence="1">
    <location>
        <begin position="63"/>
        <end position="82"/>
    </location>
</feature>
<comment type="caution">
    <text evidence="2">The sequence shown here is derived from an EMBL/GenBank/DDBJ whole genome shotgun (WGS) entry which is preliminary data.</text>
</comment>
<gene>
    <name evidence="2" type="ORF">AWR36_014750</name>
</gene>
<feature type="transmembrane region" description="Helical" evidence="1">
    <location>
        <begin position="123"/>
        <end position="143"/>
    </location>
</feature>
<dbReference type="PANTHER" id="PTHR41795:SF1">
    <property type="entry name" value="EXOPOLYSACCHARIDE SYNTHESIS PROTEIN"/>
    <property type="match status" value="1"/>
</dbReference>
<keyword evidence="1" id="KW-0812">Transmembrane</keyword>
<feature type="transmembrane region" description="Helical" evidence="1">
    <location>
        <begin position="149"/>
        <end position="169"/>
    </location>
</feature>
<dbReference type="PIRSF" id="PIRSF033239">
    <property type="entry name" value="ExoD"/>
    <property type="match status" value="1"/>
</dbReference>
<evidence type="ECO:0000313" key="3">
    <source>
        <dbReference type="Proteomes" id="UP000218427"/>
    </source>
</evidence>
<name>A0ABX4HWM6_9GAMM</name>